<sequence>MNQLSHRAEVSYNIIKAIYRNPYRPTNTATVNRIARALGVPTTALMEDVSEEEMAREQLALAAELAIPRRPGRRPRNQNRPPV</sequence>
<dbReference type="SUPFAM" id="SSF47413">
    <property type="entry name" value="lambda repressor-like DNA-binding domains"/>
    <property type="match status" value="1"/>
</dbReference>
<dbReference type="InterPro" id="IPR010982">
    <property type="entry name" value="Lambda_DNA-bd_dom_sf"/>
</dbReference>
<dbReference type="AlphaFoldDB" id="A0A455T1V6"/>
<name>A0A455T1V6_9CHLR</name>
<organism evidence="1">
    <name type="scientific">Thermogemmatispora argillosa</name>
    <dbReference type="NCBI Taxonomy" id="2045280"/>
    <lineage>
        <taxon>Bacteria</taxon>
        <taxon>Bacillati</taxon>
        <taxon>Chloroflexota</taxon>
        <taxon>Ktedonobacteria</taxon>
        <taxon>Thermogemmatisporales</taxon>
        <taxon>Thermogemmatisporaceae</taxon>
        <taxon>Thermogemmatispora</taxon>
    </lineage>
</organism>
<protein>
    <recommendedName>
        <fullName evidence="2">HTH cro/C1-type domain-containing protein</fullName>
    </recommendedName>
</protein>
<dbReference type="EMBL" id="AP019377">
    <property type="protein sequence ID" value="BBH94527.1"/>
    <property type="molecule type" value="Genomic_DNA"/>
</dbReference>
<accession>A0A455T1V6</accession>
<gene>
    <name evidence="1" type="ORF">KTA_27260</name>
</gene>
<reference evidence="1" key="1">
    <citation type="submission" date="2018-12" db="EMBL/GenBank/DDBJ databases">
        <title>Novel natural products biosynthetic potential of the class Ktedonobacteria.</title>
        <authorList>
            <person name="Zheng Y."/>
            <person name="Saitou A."/>
            <person name="Wang C.M."/>
            <person name="Toyoda A."/>
            <person name="Minakuchi Y."/>
            <person name="Sekiguchi Y."/>
            <person name="Ueda K."/>
            <person name="Takano H."/>
            <person name="Sakai Y."/>
            <person name="Yokota A."/>
            <person name="Yabe S."/>
        </authorList>
    </citation>
    <scope>NUCLEOTIDE SEQUENCE</scope>
    <source>
        <strain evidence="1">A3-2</strain>
    </source>
</reference>
<dbReference type="Gene3D" id="1.10.260.40">
    <property type="entry name" value="lambda repressor-like DNA-binding domains"/>
    <property type="match status" value="1"/>
</dbReference>
<dbReference type="GO" id="GO:0003677">
    <property type="term" value="F:DNA binding"/>
    <property type="evidence" value="ECO:0007669"/>
    <property type="project" value="InterPro"/>
</dbReference>
<evidence type="ECO:0008006" key="2">
    <source>
        <dbReference type="Google" id="ProtNLM"/>
    </source>
</evidence>
<evidence type="ECO:0000313" key="1">
    <source>
        <dbReference type="EMBL" id="BBH94527.1"/>
    </source>
</evidence>
<proteinExistence type="predicted"/>